<keyword evidence="2" id="KW-0503">Monooxygenase</keyword>
<dbReference type="KEGG" id="mpar:F7D14_17815"/>
<keyword evidence="1" id="KW-0812">Transmembrane</keyword>
<evidence type="ECO:0000313" key="2">
    <source>
        <dbReference type="EMBL" id="QGM99159.1"/>
    </source>
</evidence>
<dbReference type="Proteomes" id="UP000422569">
    <property type="component" value="Chromosome"/>
</dbReference>
<dbReference type="CDD" id="cd19412">
    <property type="entry name" value="pMMO-AMO_C"/>
    <property type="match status" value="1"/>
</dbReference>
<keyword evidence="1" id="KW-1133">Transmembrane helix</keyword>
<dbReference type="AlphaFoldDB" id="A0A6B8MC24"/>
<dbReference type="NCBIfam" id="NF041641">
    <property type="entry name" value="AmoC_BACT"/>
    <property type="match status" value="1"/>
</dbReference>
<proteinExistence type="predicted"/>
<protein>
    <submittedName>
        <fullName evidence="2">Methane monooxygenase/ammonia monooxygenase subunit C</fullName>
    </submittedName>
</protein>
<keyword evidence="1" id="KW-0472">Membrane</keyword>
<keyword evidence="3" id="KW-1185">Reference proteome</keyword>
<accession>A0A6B8MC24</accession>
<feature type="transmembrane region" description="Helical" evidence="1">
    <location>
        <begin position="183"/>
        <end position="203"/>
    </location>
</feature>
<sequence>MSSTTSAAAGAAAGAAAEVESVVDLRGMWIGLALLNTFYLIVRIYEQIYGWRAGLDSFAPEFQTYWMSILWTEIPLELVSGLGLAGYLWKTRDRNVDAVSPREEMRRLVVLVQWLVVYGIAIYWGASFFTEQDGTWHMTVIRDTDFTPSHIIEFYMSYPIYSVIAVGAFFYAKTRIPYFAHGYSLAFLIVAIGPFMIIPNVGLNEWGHTFWFMEELFVAPLHWGFVFFGWMALGVFGVVLQILMRIHALVGKEGVALLTE</sequence>
<dbReference type="Pfam" id="PF04896">
    <property type="entry name" value="AmoC"/>
    <property type="match status" value="1"/>
</dbReference>
<dbReference type="RefSeq" id="WP_026016154.1">
    <property type="nucleotide sequence ID" value="NZ_CP044331.1"/>
</dbReference>
<gene>
    <name evidence="2" type="ORF">F7D14_17815</name>
</gene>
<evidence type="ECO:0000256" key="1">
    <source>
        <dbReference type="SAM" id="Phobius"/>
    </source>
</evidence>
<feature type="transmembrane region" description="Helical" evidence="1">
    <location>
        <begin position="223"/>
        <end position="243"/>
    </location>
</feature>
<keyword evidence="2" id="KW-0560">Oxidoreductase</keyword>
<evidence type="ECO:0000313" key="3">
    <source>
        <dbReference type="Proteomes" id="UP000422569"/>
    </source>
</evidence>
<dbReference type="NCBIfam" id="TIGR03078">
    <property type="entry name" value="CH4_NH3mon_ox_C"/>
    <property type="match status" value="1"/>
</dbReference>
<feature type="transmembrane region" description="Helical" evidence="1">
    <location>
        <begin position="27"/>
        <end position="45"/>
    </location>
</feature>
<name>A0A6B8MC24_9HYPH</name>
<feature type="transmembrane region" description="Helical" evidence="1">
    <location>
        <begin position="108"/>
        <end position="130"/>
    </location>
</feature>
<feature type="transmembrane region" description="Helical" evidence="1">
    <location>
        <begin position="150"/>
        <end position="171"/>
    </location>
</feature>
<organism evidence="2 3">
    <name type="scientific">Methylocystis parvus</name>
    <dbReference type="NCBI Taxonomy" id="134"/>
    <lineage>
        <taxon>Bacteria</taxon>
        <taxon>Pseudomonadati</taxon>
        <taxon>Pseudomonadota</taxon>
        <taxon>Alphaproteobacteria</taxon>
        <taxon>Hyphomicrobiales</taxon>
        <taxon>Methylocystaceae</taxon>
        <taxon>Methylocystis</taxon>
    </lineage>
</organism>
<dbReference type="InterPro" id="IPR023349">
    <property type="entry name" value="NH3_CH4_mOase_C_sf"/>
</dbReference>
<dbReference type="GO" id="GO:0004497">
    <property type="term" value="F:monooxygenase activity"/>
    <property type="evidence" value="ECO:0007669"/>
    <property type="project" value="UniProtKB-KW"/>
</dbReference>
<dbReference type="EMBL" id="CP044331">
    <property type="protein sequence ID" value="QGM99159.1"/>
    <property type="molecule type" value="Genomic_DNA"/>
</dbReference>
<dbReference type="InterPro" id="IPR006980">
    <property type="entry name" value="NH3_CH4_mOase_C"/>
</dbReference>
<dbReference type="Gene3D" id="1.20.1050.50">
    <property type="entry name" value="Particulate methane monooxygenase subunit c2. Chain: C"/>
    <property type="match status" value="1"/>
</dbReference>
<reference evidence="2 3" key="1">
    <citation type="submission" date="2019-09" db="EMBL/GenBank/DDBJ databases">
        <title>Isolation and complete genome sequencing of Methylocystis species.</title>
        <authorList>
            <person name="Rumah B.L."/>
            <person name="Stead C.E."/>
            <person name="Stevens B.C."/>
            <person name="Minton N.P."/>
            <person name="Grosse-Honebrink A."/>
            <person name="Zhang Y."/>
        </authorList>
    </citation>
    <scope>NUCLEOTIDE SEQUENCE [LARGE SCALE GENOMIC DNA]</scope>
    <source>
        <strain evidence="2 3">BRCS2</strain>
    </source>
</reference>